<protein>
    <submittedName>
        <fullName evidence="4">Thiamine phosphate synthase</fullName>
        <ecNumber evidence="4">2.5.1.3</ecNumber>
    </submittedName>
</protein>
<dbReference type="Pfam" id="PF02581">
    <property type="entry name" value="TMP-TENI"/>
    <property type="match status" value="1"/>
</dbReference>
<feature type="domain" description="Thiamine phosphate synthase/TenI" evidence="3">
    <location>
        <begin position="16"/>
        <end position="180"/>
    </location>
</feature>
<dbReference type="Gene3D" id="3.20.20.70">
    <property type="entry name" value="Aldolase class I"/>
    <property type="match status" value="1"/>
</dbReference>
<dbReference type="InterPro" id="IPR013785">
    <property type="entry name" value="Aldolase_TIM"/>
</dbReference>
<dbReference type="RefSeq" id="WP_182942832.1">
    <property type="nucleotide sequence ID" value="NZ_JABEQH010000008.1"/>
</dbReference>
<accession>A0A7W4J6T8</accession>
<dbReference type="PANTHER" id="PTHR20857:SF15">
    <property type="entry name" value="THIAMINE-PHOSPHATE SYNTHASE"/>
    <property type="match status" value="1"/>
</dbReference>
<dbReference type="EC" id="2.5.1.3" evidence="4"/>
<dbReference type="AlphaFoldDB" id="A0A7W4J6T8"/>
<dbReference type="InterPro" id="IPR036206">
    <property type="entry name" value="ThiamineP_synth_sf"/>
</dbReference>
<name>A0A7W4J6T8_9PROT</name>
<proteinExistence type="predicted"/>
<evidence type="ECO:0000256" key="2">
    <source>
        <dbReference type="ARBA" id="ARBA00022977"/>
    </source>
</evidence>
<evidence type="ECO:0000313" key="4">
    <source>
        <dbReference type="EMBL" id="MBB2175747.1"/>
    </source>
</evidence>
<dbReference type="SUPFAM" id="SSF51391">
    <property type="entry name" value="Thiamin phosphate synthase"/>
    <property type="match status" value="1"/>
</dbReference>
<evidence type="ECO:0000256" key="1">
    <source>
        <dbReference type="ARBA" id="ARBA00004948"/>
    </source>
</evidence>
<dbReference type="GO" id="GO:0005737">
    <property type="term" value="C:cytoplasm"/>
    <property type="evidence" value="ECO:0007669"/>
    <property type="project" value="TreeGrafter"/>
</dbReference>
<evidence type="ECO:0000259" key="3">
    <source>
        <dbReference type="Pfam" id="PF02581"/>
    </source>
</evidence>
<dbReference type="Proteomes" id="UP000561066">
    <property type="component" value="Unassembled WGS sequence"/>
</dbReference>
<dbReference type="CDD" id="cd00564">
    <property type="entry name" value="TMP_TenI"/>
    <property type="match status" value="1"/>
</dbReference>
<organism evidence="4 5">
    <name type="scientific">Gluconacetobacter johannae</name>
    <dbReference type="NCBI Taxonomy" id="112140"/>
    <lineage>
        <taxon>Bacteria</taxon>
        <taxon>Pseudomonadati</taxon>
        <taxon>Pseudomonadota</taxon>
        <taxon>Alphaproteobacteria</taxon>
        <taxon>Acetobacterales</taxon>
        <taxon>Acetobacteraceae</taxon>
        <taxon>Gluconacetobacter</taxon>
    </lineage>
</organism>
<comment type="caution">
    <text evidence="4">The sequence shown here is derived from an EMBL/GenBank/DDBJ whole genome shotgun (WGS) entry which is preliminary data.</text>
</comment>
<reference evidence="4 5" key="1">
    <citation type="submission" date="2020-04" db="EMBL/GenBank/DDBJ databases">
        <title>Description of novel Gluconacetobacter.</title>
        <authorList>
            <person name="Sombolestani A."/>
        </authorList>
    </citation>
    <scope>NUCLEOTIDE SEQUENCE [LARGE SCALE GENOMIC DNA]</scope>
    <source>
        <strain evidence="4 5">LMG 21312</strain>
    </source>
</reference>
<keyword evidence="5" id="KW-1185">Reference proteome</keyword>
<keyword evidence="4" id="KW-0808">Transferase</keyword>
<evidence type="ECO:0000313" key="5">
    <source>
        <dbReference type="Proteomes" id="UP000561066"/>
    </source>
</evidence>
<dbReference type="GO" id="GO:0009228">
    <property type="term" value="P:thiamine biosynthetic process"/>
    <property type="evidence" value="ECO:0007669"/>
    <property type="project" value="UniProtKB-KW"/>
</dbReference>
<dbReference type="GO" id="GO:0004789">
    <property type="term" value="F:thiamine-phosphate diphosphorylase activity"/>
    <property type="evidence" value="ECO:0007669"/>
    <property type="project" value="UniProtKB-EC"/>
</dbReference>
<dbReference type="EMBL" id="JABEQH010000008">
    <property type="protein sequence ID" value="MBB2175747.1"/>
    <property type="molecule type" value="Genomic_DNA"/>
</dbReference>
<dbReference type="PANTHER" id="PTHR20857">
    <property type="entry name" value="THIAMINE-PHOSPHATE PYROPHOSPHORYLASE"/>
    <property type="match status" value="1"/>
</dbReference>
<dbReference type="InterPro" id="IPR022998">
    <property type="entry name" value="ThiamineP_synth_TenI"/>
</dbReference>
<gene>
    <name evidence="4" type="ORF">HLH21_07340</name>
</gene>
<keyword evidence="2" id="KW-0784">Thiamine biosynthesis</keyword>
<dbReference type="NCBIfam" id="NF000734">
    <property type="entry name" value="PRK00043.1-5"/>
    <property type="match status" value="1"/>
</dbReference>
<comment type="pathway">
    <text evidence="1">Cofactor biosynthesis; thiamine diphosphate biosynthesis.</text>
</comment>
<sequence>MILPSRIYPVVDRAVWVDRLGGAGARLIQLRVKDLPADDLRAEVRMARAWASRHGVCLVLNDYWQLALDGGIDFIHLGQEDLDTADLAAIRRGGIRLGVSTHAPDELDRALSVGPDYVALGPVWPTKLKQMPWAPQGVERLGEWKRLVGPVPLVAIGGITLARAGACIAAGADCVSAVSDFIGAPDPEGQVRGWLAATADVPPSPHAQ</sequence>